<organism evidence="3 4">
    <name type="scientific">Paenibacillus selenitireducens</name>
    <dbReference type="NCBI Taxonomy" id="1324314"/>
    <lineage>
        <taxon>Bacteria</taxon>
        <taxon>Bacillati</taxon>
        <taxon>Bacillota</taxon>
        <taxon>Bacilli</taxon>
        <taxon>Bacillales</taxon>
        <taxon>Paenibacillaceae</taxon>
        <taxon>Paenibacillus</taxon>
    </lineage>
</organism>
<dbReference type="Proteomes" id="UP000190188">
    <property type="component" value="Unassembled WGS sequence"/>
</dbReference>
<evidence type="ECO:0000256" key="1">
    <source>
        <dbReference type="ARBA" id="ARBA00022729"/>
    </source>
</evidence>
<evidence type="ECO:0000313" key="4">
    <source>
        <dbReference type="Proteomes" id="UP000190188"/>
    </source>
</evidence>
<gene>
    <name evidence="3" type="ORF">BVG16_20285</name>
</gene>
<protein>
    <recommendedName>
        <fullName evidence="2">SLH domain-containing protein</fullName>
    </recommendedName>
</protein>
<dbReference type="InterPro" id="IPR014755">
    <property type="entry name" value="Cu-Rt/internalin_Ig-like"/>
</dbReference>
<dbReference type="Pfam" id="PF13753">
    <property type="entry name" value="SWM_repeat"/>
    <property type="match status" value="4"/>
</dbReference>
<dbReference type="EMBL" id="MSZX01000008">
    <property type="protein sequence ID" value="OPA75673.1"/>
    <property type="molecule type" value="Genomic_DNA"/>
</dbReference>
<feature type="domain" description="SLH" evidence="2">
    <location>
        <begin position="1113"/>
        <end position="1173"/>
    </location>
</feature>
<dbReference type="InterPro" id="IPR032812">
    <property type="entry name" value="SbsA_Ig"/>
</dbReference>
<dbReference type="NCBIfam" id="TIGR02059">
    <property type="entry name" value="swm_rep_I"/>
    <property type="match status" value="4"/>
</dbReference>
<feature type="domain" description="SLH" evidence="2">
    <location>
        <begin position="1180"/>
        <end position="1240"/>
    </location>
</feature>
<reference evidence="3 4" key="1">
    <citation type="submission" date="2017-01" db="EMBL/GenBank/DDBJ databases">
        <title>Genome analysis of Paenibacillus selenitrireducens ES3-24.</title>
        <authorList>
            <person name="Xu D."/>
            <person name="Yao R."/>
            <person name="Zheng S."/>
        </authorList>
    </citation>
    <scope>NUCLEOTIDE SEQUENCE [LARGE SCALE GENOMIC DNA]</scope>
    <source>
        <strain evidence="3 4">ES3-24</strain>
    </source>
</reference>
<dbReference type="Gene3D" id="2.60.40.1220">
    <property type="match status" value="3"/>
</dbReference>
<dbReference type="PANTHER" id="PTHR43308:SF5">
    <property type="entry name" value="S-LAYER PROTEIN _ PEPTIDOGLYCAN ENDO-BETA-N-ACETYLGLUCOSAMINIDASE"/>
    <property type="match status" value="1"/>
</dbReference>
<keyword evidence="1" id="KW-0732">Signal</keyword>
<comment type="caution">
    <text evidence="3">The sequence shown here is derived from an EMBL/GenBank/DDBJ whole genome shotgun (WGS) entry which is preliminary data.</text>
</comment>
<dbReference type="InterPro" id="IPR001119">
    <property type="entry name" value="SLH_dom"/>
</dbReference>
<name>A0A1T2X7W2_9BACL</name>
<evidence type="ECO:0000313" key="3">
    <source>
        <dbReference type="EMBL" id="OPA75673.1"/>
    </source>
</evidence>
<evidence type="ECO:0000259" key="2">
    <source>
        <dbReference type="PROSITE" id="PS51272"/>
    </source>
</evidence>
<accession>A0A1T2X7W2</accession>
<dbReference type="RefSeq" id="WP_078500992.1">
    <property type="nucleotide sequence ID" value="NZ_MSZX01000008.1"/>
</dbReference>
<dbReference type="OrthoDB" id="2675126at2"/>
<dbReference type="InterPro" id="IPR011801">
    <property type="entry name" value="Swm_rep_I_cyn"/>
</dbReference>
<dbReference type="PANTHER" id="PTHR43308">
    <property type="entry name" value="OUTER MEMBRANE PROTEIN ALPHA-RELATED"/>
    <property type="match status" value="1"/>
</dbReference>
<dbReference type="InterPro" id="IPR051465">
    <property type="entry name" value="Cell_Envelope_Struct_Comp"/>
</dbReference>
<dbReference type="Pfam" id="PF00395">
    <property type="entry name" value="SLH"/>
    <property type="match status" value="3"/>
</dbReference>
<feature type="domain" description="SLH" evidence="2">
    <location>
        <begin position="1049"/>
        <end position="1112"/>
    </location>
</feature>
<keyword evidence="4" id="KW-1185">Reference proteome</keyword>
<proteinExistence type="predicted"/>
<dbReference type="STRING" id="1324314.BVG16_20285"/>
<dbReference type="InterPro" id="IPR028059">
    <property type="entry name" value="SWM_rpt"/>
</dbReference>
<dbReference type="PROSITE" id="PS51272">
    <property type="entry name" value="SLH"/>
    <property type="match status" value="3"/>
</dbReference>
<sequence length="1240" mass="133693">MKRKISLWVACVMVLQLVVGMMPVAAAGIGSVIKSNLSTIASVTDSVYTPAKINNLVPSRNATEVSTTTRLDIVLDQPVVKGSGAIRIMESGSEYERIDVASSNVSVNSTLVTINNKTLLPNKRYYVLVDPGAFVNTTEGGDLPFTGIGEGEWIFTTVRAVDQTPPVVTSLSPANGTNISSSRTLTMTFNKIVYPQNGNVYIFNASNQIVDTIPVNSNRVTGAGTTVINIAPASGVLVNNTSYYVKIDSGAFTDQFYNLYAGISNSTTWTFRVASDANKPYVISQSPSNGSSNVAIGAPITLEFNKEVQLYSSSVLIRPLNTTAGSITGRTTLNSDRRTVTITPNSNLNFSTVYYIEIPSDFVRDYSGNSNDARTGTGYWNFTTTIQDLTAPVLQSTKMYNNNAILLQYNKQLDSYSTPYNTNFTVSVNDESRGISSVTVSGDRVYVYLQSGVAVGQNVRISYSPGARPIQDLAKNKASGFSNQTVQNTVETTLPKITSGYVSGRSVSLTFSDTVNNISSYAYTQFTVTADGRTKSISSINTSNGSTVYLTLDSPVENGEVIRVSYTPGSYPLMSYYGTPISTFSNFFIRNSYDTKAPSLESTSVSGDKLILTYNEGLDSTKVPMKSHFSVLVDDKPRYVTAITINQNIVELKLASSVTLGQAVTVSYAPGDPRLRDLNSNYAPAFNLVEVGVTLDTNIPSVKTATLNGDVITLNLTKKVTSTSSLSSTVFSVRVNNTSTTISGATLSSTGDVITLHLSSAIPTGQSVTVSYTPGYYPLKDSNGNEMKAFTNMAVTYQSSGSTASGSNLLTIEQSYSPIANSLNLLKPENAKTSSDRSRLGKVVNRYSIDKDKLKEAFTYVISNDRSLNKMITFDVPTTERAATVVVPLQPLEDAVNQNKNTYMSVRHGDVTYTIPLKNLNVSEISRNLNSISSDISLMLQFEKQDTNSSMIPIVAQLNGPGVQSITDPYEFHVSALISSQPSRMVDVQMIMEHSIKLNQSVNSDQTAAVRYDNNVGKISYAPTVFGRPGSTTYANITGNSNETYRIVSAVTSYSDIQNHWAQSDITKLASKFVVEGRTGTSFVPNASITRAEFAVFVARALGLSGDKTAAAKYRDVSVNSVMGAYIGAASKAGIIQGNTDGTFKPNNLITREQMALMVVRAMDYTGKGVTLNSDASTLLQKFSDSSKISKDAKVSVAKALQTQIIAGMTAKTFEPKGNATRAQAVVMLKRMMQAIQYID</sequence>
<dbReference type="Pfam" id="PF13205">
    <property type="entry name" value="Big_5"/>
    <property type="match status" value="3"/>
</dbReference>
<dbReference type="AlphaFoldDB" id="A0A1T2X7W2"/>